<evidence type="ECO:0000256" key="5">
    <source>
        <dbReference type="SAM" id="SignalP"/>
    </source>
</evidence>
<dbReference type="STRING" id="1335309.GA0116948_1143"/>
<accession>A0A1C4FEW0</accession>
<dbReference type="RefSeq" id="WP_089714250.1">
    <property type="nucleotide sequence ID" value="NZ_FMAR01000014.1"/>
</dbReference>
<protein>
    <recommendedName>
        <fullName evidence="2">mannan endo-1,4-beta-mannosidase</fullName>
        <ecNumber evidence="2">3.2.1.78</ecNumber>
    </recommendedName>
</protein>
<dbReference type="GO" id="GO:0000272">
    <property type="term" value="P:polysaccharide catabolic process"/>
    <property type="evidence" value="ECO:0007669"/>
    <property type="project" value="InterPro"/>
</dbReference>
<dbReference type="InterPro" id="IPR001547">
    <property type="entry name" value="Glyco_hydro_5"/>
</dbReference>
<gene>
    <name evidence="7" type="ORF">GA0116948_1143</name>
</gene>
<comment type="catalytic activity">
    <reaction evidence="1">
        <text>Random hydrolysis of (1-&gt;4)-beta-D-mannosidic linkages in mannans, galactomannans and glucomannans.</text>
        <dbReference type="EC" id="3.2.1.78"/>
    </reaction>
</comment>
<dbReference type="AlphaFoldDB" id="A0A1C4FEW0"/>
<dbReference type="GO" id="GO:0016985">
    <property type="term" value="F:mannan endo-1,4-beta-mannosidase activity"/>
    <property type="evidence" value="ECO:0007669"/>
    <property type="project" value="TreeGrafter"/>
</dbReference>
<dbReference type="EMBL" id="FMAR01000014">
    <property type="protein sequence ID" value="SCC54577.1"/>
    <property type="molecule type" value="Genomic_DNA"/>
</dbReference>
<evidence type="ECO:0000256" key="3">
    <source>
        <dbReference type="ARBA" id="ARBA00022801"/>
    </source>
</evidence>
<dbReference type="Gene3D" id="3.20.20.80">
    <property type="entry name" value="Glycosidases"/>
    <property type="match status" value="1"/>
</dbReference>
<dbReference type="Pfam" id="PF26410">
    <property type="entry name" value="GH5_mannosidase"/>
    <property type="match status" value="1"/>
</dbReference>
<reference evidence="7 8" key="1">
    <citation type="submission" date="2016-08" db="EMBL/GenBank/DDBJ databases">
        <authorList>
            <person name="Seilhamer J.J."/>
        </authorList>
    </citation>
    <scope>NUCLEOTIDE SEQUENCE [LARGE SCALE GENOMIC DNA]</scope>
    <source>
        <strain evidence="7 8">A37T2</strain>
    </source>
</reference>
<feature type="signal peptide" evidence="5">
    <location>
        <begin position="1"/>
        <end position="25"/>
    </location>
</feature>
<evidence type="ECO:0000256" key="4">
    <source>
        <dbReference type="ARBA" id="ARBA00023295"/>
    </source>
</evidence>
<dbReference type="InterPro" id="IPR045053">
    <property type="entry name" value="MAN-like"/>
</dbReference>
<evidence type="ECO:0000256" key="1">
    <source>
        <dbReference type="ARBA" id="ARBA00001678"/>
    </source>
</evidence>
<evidence type="ECO:0000313" key="8">
    <source>
        <dbReference type="Proteomes" id="UP000242818"/>
    </source>
</evidence>
<sequence>MTLLKFIPLALLGVWLSACHTSAPAQTDTGFVTVEGTHFALNGHPYYYLGTNFWAGLNLGSKGSGGQRDRLLRELDRLQSLGINNLRIMGGSEGPDTAPFRMLPSLQTKPGVYNPEVLDGLDFLLSEMQKRHLYAIVCLNNFWNWSGGMSQYLVWAGAADSIPNPSSEKPESWGIYQAFTAQFYSNPKAVNLFNQHIRFIVDHVNPYTKKAYKDDPTIMAWELANEPRADTNIAGMHTWINETAGLLKSLDPHHLVTTGSEGATSGASAGTDLVRDHESPNIDYATIHIWVQNWNIYDPAKADATFEPAVRYAHHYLDQHVAYAQQLKKPLILEEFGISRDGNNYQRNSPTIIRDKYYQNIFDAVFDYANKDSSIVSGVNFWAWGGEGKPRVPGGMWKPGDDFLGDPPHEAQGWYSVFDNDSSTIQVIKTSAARFNGLAKK</sequence>
<dbReference type="PROSITE" id="PS51257">
    <property type="entry name" value="PROKAR_LIPOPROTEIN"/>
    <property type="match status" value="1"/>
</dbReference>
<feature type="domain" description="Glycoside hydrolase family 5" evidence="6">
    <location>
        <begin position="31"/>
        <end position="435"/>
    </location>
</feature>
<evidence type="ECO:0000313" key="7">
    <source>
        <dbReference type="EMBL" id="SCC54577.1"/>
    </source>
</evidence>
<dbReference type="SUPFAM" id="SSF51445">
    <property type="entry name" value="(Trans)glycosidases"/>
    <property type="match status" value="1"/>
</dbReference>
<keyword evidence="8" id="KW-1185">Reference proteome</keyword>
<dbReference type="InterPro" id="IPR017853">
    <property type="entry name" value="GH"/>
</dbReference>
<evidence type="ECO:0000256" key="2">
    <source>
        <dbReference type="ARBA" id="ARBA00012706"/>
    </source>
</evidence>
<keyword evidence="4" id="KW-0326">Glycosidase</keyword>
<dbReference type="EC" id="3.2.1.78" evidence="2"/>
<dbReference type="Proteomes" id="UP000242818">
    <property type="component" value="Unassembled WGS sequence"/>
</dbReference>
<dbReference type="PANTHER" id="PTHR31451">
    <property type="match status" value="1"/>
</dbReference>
<proteinExistence type="predicted"/>
<evidence type="ECO:0000259" key="6">
    <source>
        <dbReference type="Pfam" id="PF26410"/>
    </source>
</evidence>
<dbReference type="PANTHER" id="PTHR31451:SF40">
    <property type="entry name" value="GLYCOSIDE HYDROLASE FAMILY 5 DOMAIN-CONTAINING PROTEIN"/>
    <property type="match status" value="1"/>
</dbReference>
<feature type="chain" id="PRO_5008691961" description="mannan endo-1,4-beta-mannosidase" evidence="5">
    <location>
        <begin position="26"/>
        <end position="441"/>
    </location>
</feature>
<dbReference type="OrthoDB" id="9801493at2"/>
<keyword evidence="5" id="KW-0732">Signal</keyword>
<organism evidence="7 8">
    <name type="scientific">Chitinophaga costaii</name>
    <dbReference type="NCBI Taxonomy" id="1335309"/>
    <lineage>
        <taxon>Bacteria</taxon>
        <taxon>Pseudomonadati</taxon>
        <taxon>Bacteroidota</taxon>
        <taxon>Chitinophagia</taxon>
        <taxon>Chitinophagales</taxon>
        <taxon>Chitinophagaceae</taxon>
        <taxon>Chitinophaga</taxon>
    </lineage>
</organism>
<keyword evidence="3" id="KW-0378">Hydrolase</keyword>
<name>A0A1C4FEW0_9BACT</name>